<feature type="repeat" description="ANK" evidence="3">
    <location>
        <begin position="112"/>
        <end position="144"/>
    </location>
</feature>
<proteinExistence type="predicted"/>
<evidence type="ECO:0000256" key="3">
    <source>
        <dbReference type="PROSITE-ProRule" id="PRU00023"/>
    </source>
</evidence>
<dbReference type="OrthoDB" id="539213at2759"/>
<evidence type="ECO:0000313" key="5">
    <source>
        <dbReference type="Proteomes" id="UP000243515"/>
    </source>
</evidence>
<dbReference type="PROSITE" id="PS50297">
    <property type="entry name" value="ANK_REP_REGION"/>
    <property type="match status" value="2"/>
</dbReference>
<dbReference type="InterPro" id="IPR036770">
    <property type="entry name" value="Ankyrin_rpt-contain_sf"/>
</dbReference>
<dbReference type="Proteomes" id="UP000243515">
    <property type="component" value="Unassembled WGS sequence"/>
</dbReference>
<dbReference type="PANTHER" id="PTHR24198:SF165">
    <property type="entry name" value="ANKYRIN REPEAT-CONTAINING PROTEIN-RELATED"/>
    <property type="match status" value="1"/>
</dbReference>
<dbReference type="Gene3D" id="1.25.40.20">
    <property type="entry name" value="Ankyrin repeat-containing domain"/>
    <property type="match status" value="2"/>
</dbReference>
<evidence type="ECO:0000256" key="1">
    <source>
        <dbReference type="ARBA" id="ARBA00022737"/>
    </source>
</evidence>
<gene>
    <name evidence="4" type="ORF">Egran_07170</name>
</gene>
<comment type="caution">
    <text evidence="4">The sequence shown here is derived from an EMBL/GenBank/DDBJ whole genome shotgun (WGS) entry which is preliminary data.</text>
</comment>
<dbReference type="SUPFAM" id="SSF48403">
    <property type="entry name" value="Ankyrin repeat"/>
    <property type="match status" value="1"/>
</dbReference>
<dbReference type="Pfam" id="PF12796">
    <property type="entry name" value="Ank_2"/>
    <property type="match status" value="2"/>
</dbReference>
<name>A0A232LLC3_9EURO</name>
<feature type="repeat" description="ANK" evidence="3">
    <location>
        <begin position="4"/>
        <end position="36"/>
    </location>
</feature>
<dbReference type="EMBL" id="NPHW01008649">
    <property type="protein sequence ID" value="OXV05062.1"/>
    <property type="molecule type" value="Genomic_DNA"/>
</dbReference>
<sequence length="172" mass="18730">MPPDTRNALFWATARGHTDVVKLLLERGANVNQTFQYGETVTAKAASDGNIPILQLLTEHGAILNNDPSAHGPIFYWSPLGLAAIHGKAEAIRFLLVHGTDPNFAAKKGAMIEDTPLMWATLKGYPSCVQLLIEYGADVNYQSPRGATALKWARRIPSKVIEKMLLDAGAKH</sequence>
<organism evidence="4 5">
    <name type="scientific">Elaphomyces granulatus</name>
    <dbReference type="NCBI Taxonomy" id="519963"/>
    <lineage>
        <taxon>Eukaryota</taxon>
        <taxon>Fungi</taxon>
        <taxon>Dikarya</taxon>
        <taxon>Ascomycota</taxon>
        <taxon>Pezizomycotina</taxon>
        <taxon>Eurotiomycetes</taxon>
        <taxon>Eurotiomycetidae</taxon>
        <taxon>Eurotiales</taxon>
        <taxon>Elaphomycetaceae</taxon>
        <taxon>Elaphomyces</taxon>
    </lineage>
</organism>
<accession>A0A232LLC3</accession>
<dbReference type="InterPro" id="IPR002110">
    <property type="entry name" value="Ankyrin_rpt"/>
</dbReference>
<dbReference type="PANTHER" id="PTHR24198">
    <property type="entry name" value="ANKYRIN REPEAT AND PROTEIN KINASE DOMAIN-CONTAINING PROTEIN"/>
    <property type="match status" value="1"/>
</dbReference>
<keyword evidence="2 3" id="KW-0040">ANK repeat</keyword>
<protein>
    <submittedName>
        <fullName evidence="4">Uncharacterized protein</fullName>
    </submittedName>
</protein>
<keyword evidence="5" id="KW-1185">Reference proteome</keyword>
<dbReference type="AlphaFoldDB" id="A0A232LLC3"/>
<dbReference type="PROSITE" id="PS50088">
    <property type="entry name" value="ANK_REPEAT"/>
    <property type="match status" value="3"/>
</dbReference>
<feature type="repeat" description="ANK" evidence="3">
    <location>
        <begin position="78"/>
        <end position="107"/>
    </location>
</feature>
<keyword evidence="1" id="KW-0677">Repeat</keyword>
<dbReference type="SMART" id="SM00248">
    <property type="entry name" value="ANK"/>
    <property type="match status" value="4"/>
</dbReference>
<reference evidence="4 5" key="1">
    <citation type="journal article" date="2015" name="Environ. Microbiol.">
        <title>Metagenome sequence of Elaphomyces granulatus from sporocarp tissue reveals Ascomycota ectomycorrhizal fingerprints of genome expansion and a Proteobacteria-rich microbiome.</title>
        <authorList>
            <person name="Quandt C.A."/>
            <person name="Kohler A."/>
            <person name="Hesse C.N."/>
            <person name="Sharpton T.J."/>
            <person name="Martin F."/>
            <person name="Spatafora J.W."/>
        </authorList>
    </citation>
    <scope>NUCLEOTIDE SEQUENCE [LARGE SCALE GENOMIC DNA]</scope>
    <source>
        <strain evidence="4 5">OSC145934</strain>
    </source>
</reference>
<evidence type="ECO:0000256" key="2">
    <source>
        <dbReference type="ARBA" id="ARBA00023043"/>
    </source>
</evidence>
<evidence type="ECO:0000313" key="4">
    <source>
        <dbReference type="EMBL" id="OXV05062.1"/>
    </source>
</evidence>